<dbReference type="AlphaFoldDB" id="A0ABD5QZ09"/>
<evidence type="ECO:0000313" key="3">
    <source>
        <dbReference type="Proteomes" id="UP001596118"/>
    </source>
</evidence>
<evidence type="ECO:0000313" key="2">
    <source>
        <dbReference type="EMBL" id="MFC5277867.1"/>
    </source>
</evidence>
<organism evidence="2 3">
    <name type="scientific">Halorubrum rubrum</name>
    <dbReference type="NCBI Taxonomy" id="1126240"/>
    <lineage>
        <taxon>Archaea</taxon>
        <taxon>Methanobacteriati</taxon>
        <taxon>Methanobacteriota</taxon>
        <taxon>Stenosarchaea group</taxon>
        <taxon>Halobacteria</taxon>
        <taxon>Halobacteriales</taxon>
        <taxon>Haloferacaceae</taxon>
        <taxon>Halorubrum</taxon>
    </lineage>
</organism>
<feature type="compositionally biased region" description="Basic and acidic residues" evidence="1">
    <location>
        <begin position="154"/>
        <end position="170"/>
    </location>
</feature>
<dbReference type="EMBL" id="JBHSKY010000004">
    <property type="protein sequence ID" value="MFC5277867.1"/>
    <property type="molecule type" value="Genomic_DNA"/>
</dbReference>
<dbReference type="RefSeq" id="WP_256412668.1">
    <property type="nucleotide sequence ID" value="NZ_JANHDM010000012.1"/>
</dbReference>
<name>A0ABD5QZ09_9EURY</name>
<sequence length="170" mass="18217">MSESRVAKATIRDTDLLASLEEAEEEHGSLADAVRHAVATTYAGDDDTDTGREESGLPVKAKEGHRKLVEWTGHGGRIELGTAESILANHLNIQKDAVRKVVIQPLKREDVIALHQGVHHVSIVVGKLQDGSISADTTAEPETETAGEAVADGGKTRERLDELASAEVER</sequence>
<evidence type="ECO:0000256" key="1">
    <source>
        <dbReference type="SAM" id="MobiDB-lite"/>
    </source>
</evidence>
<gene>
    <name evidence="2" type="ORF">ACFPM1_03665</name>
</gene>
<evidence type="ECO:0008006" key="4">
    <source>
        <dbReference type="Google" id="ProtNLM"/>
    </source>
</evidence>
<protein>
    <recommendedName>
        <fullName evidence="4">CopG family transcriptional regulator</fullName>
    </recommendedName>
</protein>
<keyword evidence="3" id="KW-1185">Reference proteome</keyword>
<reference evidence="2 3" key="1">
    <citation type="journal article" date="2019" name="Int. J. Syst. Evol. Microbiol.">
        <title>The Global Catalogue of Microorganisms (GCM) 10K type strain sequencing project: providing services to taxonomists for standard genome sequencing and annotation.</title>
        <authorList>
            <consortium name="The Broad Institute Genomics Platform"/>
            <consortium name="The Broad Institute Genome Sequencing Center for Infectious Disease"/>
            <person name="Wu L."/>
            <person name="Ma J."/>
        </authorList>
    </citation>
    <scope>NUCLEOTIDE SEQUENCE [LARGE SCALE GENOMIC DNA]</scope>
    <source>
        <strain evidence="2 3">CGMCC 1.12124</strain>
    </source>
</reference>
<dbReference type="Proteomes" id="UP001596118">
    <property type="component" value="Unassembled WGS sequence"/>
</dbReference>
<feature type="region of interest" description="Disordered" evidence="1">
    <location>
        <begin position="133"/>
        <end position="170"/>
    </location>
</feature>
<accession>A0ABD5QZ09</accession>
<comment type="caution">
    <text evidence="2">The sequence shown here is derived from an EMBL/GenBank/DDBJ whole genome shotgun (WGS) entry which is preliminary data.</text>
</comment>
<proteinExistence type="predicted"/>